<protein>
    <recommendedName>
        <fullName evidence="4">PsiF repeat-containing protein</fullName>
    </recommendedName>
</protein>
<dbReference type="RefSeq" id="WP_394470952.1">
    <property type="nucleotide sequence ID" value="NZ_JBIGHY010000004.1"/>
</dbReference>
<evidence type="ECO:0000256" key="1">
    <source>
        <dbReference type="SAM" id="SignalP"/>
    </source>
</evidence>
<sequence length="140" mass="15036">MTTHRPTRSTAAWLAAGLMALTGVAHAGPAAKDADPLKLQYEREKADCLTGKSQQPRSTCLKEASAAYAQARQGKLASSTDRSEQWAANALKRCQVQPAEDREMCERRVREGQIVGSVEGGGQLKTLTVRSTDIPKSPGN</sequence>
<proteinExistence type="predicted"/>
<name>A0ABW7EQF7_9BURK</name>
<evidence type="ECO:0000313" key="3">
    <source>
        <dbReference type="Proteomes" id="UP001606300"/>
    </source>
</evidence>
<evidence type="ECO:0008006" key="4">
    <source>
        <dbReference type="Google" id="ProtNLM"/>
    </source>
</evidence>
<accession>A0ABW7EQF7</accession>
<dbReference type="Proteomes" id="UP001606300">
    <property type="component" value="Unassembled WGS sequence"/>
</dbReference>
<organism evidence="2 3">
    <name type="scientific">Pelomonas dachongensis</name>
    <dbReference type="NCBI Taxonomy" id="3299029"/>
    <lineage>
        <taxon>Bacteria</taxon>
        <taxon>Pseudomonadati</taxon>
        <taxon>Pseudomonadota</taxon>
        <taxon>Betaproteobacteria</taxon>
        <taxon>Burkholderiales</taxon>
        <taxon>Sphaerotilaceae</taxon>
        <taxon>Roseateles</taxon>
    </lineage>
</organism>
<keyword evidence="1" id="KW-0732">Signal</keyword>
<dbReference type="EMBL" id="JBIGHY010000004">
    <property type="protein sequence ID" value="MFG6414888.1"/>
    <property type="molecule type" value="Genomic_DNA"/>
</dbReference>
<feature type="chain" id="PRO_5046009350" description="PsiF repeat-containing protein" evidence="1">
    <location>
        <begin position="28"/>
        <end position="140"/>
    </location>
</feature>
<feature type="signal peptide" evidence="1">
    <location>
        <begin position="1"/>
        <end position="27"/>
    </location>
</feature>
<keyword evidence="3" id="KW-1185">Reference proteome</keyword>
<comment type="caution">
    <text evidence="2">The sequence shown here is derived from an EMBL/GenBank/DDBJ whole genome shotgun (WGS) entry which is preliminary data.</text>
</comment>
<evidence type="ECO:0000313" key="2">
    <source>
        <dbReference type="EMBL" id="MFG6414888.1"/>
    </source>
</evidence>
<reference evidence="2 3" key="1">
    <citation type="submission" date="2024-09" db="EMBL/GenBank/DDBJ databases">
        <title>Novel species of the genus Pelomonas and Roseateles isolated from streams.</title>
        <authorList>
            <person name="Lu H."/>
        </authorList>
    </citation>
    <scope>NUCLEOTIDE SEQUENCE [LARGE SCALE GENOMIC DNA]</scope>
    <source>
        <strain evidence="2 3">DC23W</strain>
    </source>
</reference>
<gene>
    <name evidence="2" type="ORF">ACG02S_13385</name>
</gene>